<protein>
    <submittedName>
        <fullName evidence="1">Uncharacterized protein</fullName>
    </submittedName>
</protein>
<evidence type="ECO:0000313" key="1">
    <source>
        <dbReference type="EMBL" id="KAF7821159.1"/>
    </source>
</evidence>
<reference evidence="1" key="1">
    <citation type="submission" date="2020-09" db="EMBL/GenBank/DDBJ databases">
        <title>Genome-Enabled Discovery of Anthraquinone Biosynthesis in Senna tora.</title>
        <authorList>
            <person name="Kang S.-H."/>
            <person name="Pandey R.P."/>
            <person name="Lee C.-M."/>
            <person name="Sim J.-S."/>
            <person name="Jeong J.-T."/>
            <person name="Choi B.-S."/>
            <person name="Jung M."/>
            <person name="Ginzburg D."/>
            <person name="Zhao K."/>
            <person name="Won S.Y."/>
            <person name="Oh T.-J."/>
            <person name="Yu Y."/>
            <person name="Kim N.-H."/>
            <person name="Lee O.R."/>
            <person name="Lee T.-H."/>
            <person name="Bashyal P."/>
            <person name="Kim T.-S."/>
            <person name="Lee W.-H."/>
            <person name="Kawkins C."/>
            <person name="Kim C.-K."/>
            <person name="Kim J.S."/>
            <person name="Ahn B.O."/>
            <person name="Rhee S.Y."/>
            <person name="Sohng J.K."/>
        </authorList>
    </citation>
    <scope>NUCLEOTIDE SEQUENCE</scope>
    <source>
        <tissue evidence="1">Leaf</tissue>
    </source>
</reference>
<proteinExistence type="predicted"/>
<accession>A0A834TPE3</accession>
<dbReference type="Proteomes" id="UP000634136">
    <property type="component" value="Unassembled WGS sequence"/>
</dbReference>
<comment type="caution">
    <text evidence="1">The sequence shown here is derived from an EMBL/GenBank/DDBJ whole genome shotgun (WGS) entry which is preliminary data.</text>
</comment>
<sequence>MAQATPQSSQKRIEAYLCMWGKLLDSHLNPTHMAR</sequence>
<gene>
    <name evidence="1" type="ORF">G2W53_026614</name>
</gene>
<name>A0A834TPE3_9FABA</name>
<evidence type="ECO:0000313" key="2">
    <source>
        <dbReference type="Proteomes" id="UP000634136"/>
    </source>
</evidence>
<dbReference type="EMBL" id="JAAIUW010000008">
    <property type="protein sequence ID" value="KAF7821159.1"/>
    <property type="molecule type" value="Genomic_DNA"/>
</dbReference>
<organism evidence="1 2">
    <name type="scientific">Senna tora</name>
    <dbReference type="NCBI Taxonomy" id="362788"/>
    <lineage>
        <taxon>Eukaryota</taxon>
        <taxon>Viridiplantae</taxon>
        <taxon>Streptophyta</taxon>
        <taxon>Embryophyta</taxon>
        <taxon>Tracheophyta</taxon>
        <taxon>Spermatophyta</taxon>
        <taxon>Magnoliopsida</taxon>
        <taxon>eudicotyledons</taxon>
        <taxon>Gunneridae</taxon>
        <taxon>Pentapetalae</taxon>
        <taxon>rosids</taxon>
        <taxon>fabids</taxon>
        <taxon>Fabales</taxon>
        <taxon>Fabaceae</taxon>
        <taxon>Caesalpinioideae</taxon>
        <taxon>Cassia clade</taxon>
        <taxon>Senna</taxon>
    </lineage>
</organism>
<keyword evidence="2" id="KW-1185">Reference proteome</keyword>
<dbReference type="AlphaFoldDB" id="A0A834TPE3"/>